<reference evidence="6" key="1">
    <citation type="submission" date="2024-05" db="EMBL/GenBank/DDBJ databases">
        <authorList>
            <person name="Yu L."/>
        </authorList>
    </citation>
    <scope>NUCLEOTIDE SEQUENCE</scope>
    <source>
        <strain evidence="6">G08B096</strain>
    </source>
</reference>
<organism evidence="6">
    <name type="scientific">Agromyces sp. G08B096</name>
    <dbReference type="NCBI Taxonomy" id="3156399"/>
    <lineage>
        <taxon>Bacteria</taxon>
        <taxon>Bacillati</taxon>
        <taxon>Actinomycetota</taxon>
        <taxon>Actinomycetes</taxon>
        <taxon>Micrococcales</taxon>
        <taxon>Microbacteriaceae</taxon>
        <taxon>Agromyces</taxon>
    </lineage>
</organism>
<evidence type="ECO:0000256" key="3">
    <source>
        <dbReference type="ARBA" id="ARBA00022989"/>
    </source>
</evidence>
<gene>
    <name evidence="6" type="ORF">ABIQ69_00495</name>
</gene>
<sequence length="119" mass="13064">MTALPDPVWPVLVLAVIQLGDGILCSKPVAFIAQCFRDVGWPERWWWVMPPLKFAAAAGLVLGVWVPWLGALTAAALVAYFVVAIAMHIRARDFGRNLFLNATGMLVLCVAVLVWCFLV</sequence>
<feature type="transmembrane region" description="Helical" evidence="5">
    <location>
        <begin position="68"/>
        <end position="86"/>
    </location>
</feature>
<comment type="subcellular location">
    <subcellularLocation>
        <location evidence="1">Membrane</location>
        <topology evidence="1">Multi-pass membrane protein</topology>
    </subcellularLocation>
</comment>
<evidence type="ECO:0000256" key="1">
    <source>
        <dbReference type="ARBA" id="ARBA00004141"/>
    </source>
</evidence>
<dbReference type="EMBL" id="CP158374">
    <property type="protein sequence ID" value="XBX82420.1"/>
    <property type="molecule type" value="Genomic_DNA"/>
</dbReference>
<dbReference type="Pfam" id="PF13564">
    <property type="entry name" value="DoxX_2"/>
    <property type="match status" value="1"/>
</dbReference>
<dbReference type="RefSeq" id="WP_350348437.1">
    <property type="nucleotide sequence ID" value="NZ_CP158374.1"/>
</dbReference>
<proteinExistence type="predicted"/>
<feature type="transmembrane region" description="Helical" evidence="5">
    <location>
        <begin position="98"/>
        <end position="118"/>
    </location>
</feature>
<evidence type="ECO:0000313" key="6">
    <source>
        <dbReference type="EMBL" id="XBX82420.1"/>
    </source>
</evidence>
<keyword evidence="3 5" id="KW-1133">Transmembrane helix</keyword>
<dbReference type="InterPro" id="IPR032808">
    <property type="entry name" value="DoxX"/>
</dbReference>
<evidence type="ECO:0000256" key="4">
    <source>
        <dbReference type="ARBA" id="ARBA00023136"/>
    </source>
</evidence>
<protein>
    <submittedName>
        <fullName evidence="6">DoxX family protein</fullName>
    </submittedName>
</protein>
<dbReference type="AlphaFoldDB" id="A0AAU7WAF2"/>
<keyword evidence="4 5" id="KW-0472">Membrane</keyword>
<evidence type="ECO:0000256" key="5">
    <source>
        <dbReference type="SAM" id="Phobius"/>
    </source>
</evidence>
<keyword evidence="2 5" id="KW-0812">Transmembrane</keyword>
<evidence type="ECO:0000256" key="2">
    <source>
        <dbReference type="ARBA" id="ARBA00022692"/>
    </source>
</evidence>
<accession>A0AAU7WAF2</accession>
<dbReference type="GO" id="GO:0016020">
    <property type="term" value="C:membrane"/>
    <property type="evidence" value="ECO:0007669"/>
    <property type="project" value="UniProtKB-SubCell"/>
</dbReference>
<name>A0AAU7WAF2_9MICO</name>